<dbReference type="InterPro" id="IPR005654">
    <property type="entry name" value="ATPase_AFG1-like"/>
</dbReference>
<dbReference type="GO" id="GO:0051301">
    <property type="term" value="P:cell division"/>
    <property type="evidence" value="ECO:0007669"/>
    <property type="project" value="UniProtKB-KW"/>
</dbReference>
<evidence type="ECO:0000256" key="1">
    <source>
        <dbReference type="ARBA" id="ARBA00022741"/>
    </source>
</evidence>
<proteinExistence type="predicted"/>
<dbReference type="InterPro" id="IPR027417">
    <property type="entry name" value="P-loop_NTPase"/>
</dbReference>
<keyword evidence="1" id="KW-0547">Nucleotide-binding</keyword>
<dbReference type="GO" id="GO:0005524">
    <property type="term" value="F:ATP binding"/>
    <property type="evidence" value="ECO:0007669"/>
    <property type="project" value="UniProtKB-KW"/>
</dbReference>
<comment type="caution">
    <text evidence="3">The sequence shown here is derived from an EMBL/GenBank/DDBJ whole genome shotgun (WGS) entry which is preliminary data.</text>
</comment>
<dbReference type="EMBL" id="QUQO01000001">
    <property type="protein sequence ID" value="RFB05497.1"/>
    <property type="molecule type" value="Genomic_DNA"/>
</dbReference>
<keyword evidence="2" id="KW-0067">ATP-binding</keyword>
<dbReference type="GO" id="GO:0016887">
    <property type="term" value="F:ATP hydrolysis activity"/>
    <property type="evidence" value="ECO:0007669"/>
    <property type="project" value="InterPro"/>
</dbReference>
<dbReference type="Gene3D" id="3.40.50.300">
    <property type="entry name" value="P-loop containing nucleotide triphosphate hydrolases"/>
    <property type="match status" value="1"/>
</dbReference>
<keyword evidence="3" id="KW-0131">Cell cycle</keyword>
<protein>
    <submittedName>
        <fullName evidence="3">Cell division protein ZapE</fullName>
    </submittedName>
</protein>
<dbReference type="InParanoid" id="A0A371RJ68"/>
<gene>
    <name evidence="3" type="ORF">DX908_09625</name>
</gene>
<name>A0A371RJ68_9PROT</name>
<evidence type="ECO:0000256" key="2">
    <source>
        <dbReference type="ARBA" id="ARBA00022840"/>
    </source>
</evidence>
<sequence>MPSPLSAYDAMVRDGTLQPDPAQRAGAEALDRLAKSLKRYDPAAKGLFRKTPKPPKGLYLWGGVGAGKSLLMDLFFEKAPVRAKLRVHFHAFMQRTHRFIRDWRAMDEKTRRAHPSRMKSASLDDPIPHAANHVFSEAHLLCFDEFQVSDITDAMLLGRLFGTLFELGAVVVATSNRHPDDLYKDGLNRQLFLPAIALLKERLEVMEISAARDYRLGHLEGDRVYFSPLGKDATARMDELFARMTARGEIAPMEIDVGRRSLHVPCASRGVARGAFKHWCSEKFGPGDYLTLASEFPVVFIDDIPLLGPENRNEAKRFVTFIDALYEARAMLICSAAAEPDGLYPSGDGAFEFQRTASRLHEMRSRDYLSQEHEGVSEQAAE</sequence>
<organism evidence="3 4">
    <name type="scientific">Parvularcula marina</name>
    <dbReference type="NCBI Taxonomy" id="2292771"/>
    <lineage>
        <taxon>Bacteria</taxon>
        <taxon>Pseudomonadati</taxon>
        <taxon>Pseudomonadota</taxon>
        <taxon>Alphaproteobacteria</taxon>
        <taxon>Parvularculales</taxon>
        <taxon>Parvularculaceae</taxon>
        <taxon>Parvularcula</taxon>
    </lineage>
</organism>
<keyword evidence="3" id="KW-0132">Cell division</keyword>
<dbReference type="Proteomes" id="UP000264589">
    <property type="component" value="Unassembled WGS sequence"/>
</dbReference>
<dbReference type="OrthoDB" id="9774491at2"/>
<keyword evidence="4" id="KW-1185">Reference proteome</keyword>
<reference evidence="3 4" key="1">
    <citation type="submission" date="2018-08" db="EMBL/GenBank/DDBJ databases">
        <title>Parvularcula sp. SM1705, isolated from surface water of the South Sea China.</title>
        <authorList>
            <person name="Sun L."/>
        </authorList>
    </citation>
    <scope>NUCLEOTIDE SEQUENCE [LARGE SCALE GENOMIC DNA]</scope>
    <source>
        <strain evidence="3 4">SM1705</strain>
    </source>
</reference>
<dbReference type="Pfam" id="PF03969">
    <property type="entry name" value="AFG1_ATPase"/>
    <property type="match status" value="1"/>
</dbReference>
<dbReference type="SUPFAM" id="SSF52540">
    <property type="entry name" value="P-loop containing nucleoside triphosphate hydrolases"/>
    <property type="match status" value="1"/>
</dbReference>
<dbReference type="GO" id="GO:0005737">
    <property type="term" value="C:cytoplasm"/>
    <property type="evidence" value="ECO:0007669"/>
    <property type="project" value="TreeGrafter"/>
</dbReference>
<evidence type="ECO:0000313" key="4">
    <source>
        <dbReference type="Proteomes" id="UP000264589"/>
    </source>
</evidence>
<dbReference type="RefSeq" id="WP_116392130.1">
    <property type="nucleotide sequence ID" value="NZ_QUQO01000001.1"/>
</dbReference>
<dbReference type="AlphaFoldDB" id="A0A371RJ68"/>
<dbReference type="PANTHER" id="PTHR12169:SF6">
    <property type="entry name" value="AFG1-LIKE ATPASE"/>
    <property type="match status" value="1"/>
</dbReference>
<evidence type="ECO:0000313" key="3">
    <source>
        <dbReference type="EMBL" id="RFB05497.1"/>
    </source>
</evidence>
<accession>A0A371RJ68</accession>
<dbReference type="FunCoup" id="A0A371RJ68">
    <property type="interactions" value="374"/>
</dbReference>
<dbReference type="PANTHER" id="PTHR12169">
    <property type="entry name" value="ATPASE N2B"/>
    <property type="match status" value="1"/>
</dbReference>
<dbReference type="NCBIfam" id="NF040713">
    <property type="entry name" value="ZapE"/>
    <property type="match status" value="1"/>
</dbReference>